<feature type="region of interest" description="Disordered" evidence="1">
    <location>
        <begin position="404"/>
        <end position="423"/>
    </location>
</feature>
<sequence>MTIRTATFDPAKRFFVEMLTRDIELQDAILDLLDNCVDGAMRLNDGQSVDGLRPYERYEARISFDASHFSISDNCGGISMALAERQAFRLGRPGDRENEDLPTVGVYGIGMKRAIFKMGEEATVRSRTHDGEQFCVEITPAWLRDDKSWNLPIIEESGKLDAPGTSIVVRQLRDGIARLFSNETDFEGALKKAIAAYYGYIIEKGFSVYVNNEEIQPNQVSLMFNRETFDTETPGMAPYAYRSEIDGVTVQLAIGMYRALPDEEEENDALEGKPTKELAGWTIICNDRVVLYADKSRVTGWGDAGVPQYHTQFVSISGIVVFKSNDASKLPLTTTKRGIDGNSELYLGVKEYMREGLKLFTDFTYKWKRASPERTALKTATEAISIQDIATLVPESRWNAVRRGGGGERFKPTLPMPKEDDPSRQIRFSKRVSEIRKVSEYLFGDEDVPAGDVGAKCFDEMMKKAKV</sequence>
<dbReference type="GO" id="GO:0005524">
    <property type="term" value="F:ATP binding"/>
    <property type="evidence" value="ECO:0007669"/>
    <property type="project" value="UniProtKB-KW"/>
</dbReference>
<name>A0A365R092_9BURK</name>
<keyword evidence="2" id="KW-0067">ATP-binding</keyword>
<dbReference type="Gene3D" id="3.30.565.10">
    <property type="entry name" value="Histidine kinase-like ATPase, C-terminal domain"/>
    <property type="match status" value="1"/>
</dbReference>
<dbReference type="InterPro" id="IPR036890">
    <property type="entry name" value="HATPase_C_sf"/>
</dbReference>
<dbReference type="EMBL" id="QMFZ01000003">
    <property type="protein sequence ID" value="RBB41748.1"/>
    <property type="molecule type" value="Genomic_DNA"/>
</dbReference>
<dbReference type="Proteomes" id="UP000252458">
    <property type="component" value="Unassembled WGS sequence"/>
</dbReference>
<feature type="compositionally biased region" description="Basic and acidic residues" evidence="1">
    <location>
        <begin position="405"/>
        <end position="423"/>
    </location>
</feature>
<evidence type="ECO:0000313" key="2">
    <source>
        <dbReference type="EMBL" id="RBB41748.1"/>
    </source>
</evidence>
<reference evidence="2 3" key="1">
    <citation type="submission" date="2018-06" db="EMBL/GenBank/DDBJ databases">
        <title>Draft genome sequence of Burkholderia reimsis strain BE51 isolated from a French agricultural soil.</title>
        <authorList>
            <person name="Esmaeel Q."/>
        </authorList>
    </citation>
    <scope>NUCLEOTIDE SEQUENCE [LARGE SCALE GENOMIC DNA]</scope>
    <source>
        <strain evidence="2 3">BE51</strain>
    </source>
</reference>
<dbReference type="SUPFAM" id="SSF55874">
    <property type="entry name" value="ATPase domain of HSP90 chaperone/DNA topoisomerase II/histidine kinase"/>
    <property type="match status" value="1"/>
</dbReference>
<keyword evidence="3" id="KW-1185">Reference proteome</keyword>
<keyword evidence="2" id="KW-0547">Nucleotide-binding</keyword>
<dbReference type="Pfam" id="PF13589">
    <property type="entry name" value="HATPase_c_3"/>
    <property type="match status" value="1"/>
</dbReference>
<comment type="caution">
    <text evidence="2">The sequence shown here is derived from an EMBL/GenBank/DDBJ whole genome shotgun (WGS) entry which is preliminary data.</text>
</comment>
<protein>
    <submittedName>
        <fullName evidence="2">ATP-binding protein</fullName>
    </submittedName>
</protein>
<dbReference type="REBASE" id="648209">
    <property type="entry name" value="BreBE51ORF5190P"/>
</dbReference>
<dbReference type="RefSeq" id="WP_113044933.1">
    <property type="nucleotide sequence ID" value="NZ_QMFZ01000003.1"/>
</dbReference>
<proteinExistence type="predicted"/>
<evidence type="ECO:0000256" key="1">
    <source>
        <dbReference type="SAM" id="MobiDB-lite"/>
    </source>
</evidence>
<dbReference type="AlphaFoldDB" id="A0A365R092"/>
<organism evidence="2 3">
    <name type="scientific">Burkholderia reimsis</name>
    <dbReference type="NCBI Taxonomy" id="2234132"/>
    <lineage>
        <taxon>Bacteria</taxon>
        <taxon>Pseudomonadati</taxon>
        <taxon>Pseudomonadota</taxon>
        <taxon>Betaproteobacteria</taxon>
        <taxon>Burkholderiales</taxon>
        <taxon>Burkholderiaceae</taxon>
        <taxon>Burkholderia</taxon>
    </lineage>
</organism>
<accession>A0A365R092</accession>
<gene>
    <name evidence="2" type="ORF">DPV79_05185</name>
</gene>
<evidence type="ECO:0000313" key="3">
    <source>
        <dbReference type="Proteomes" id="UP000252458"/>
    </source>
</evidence>